<evidence type="ECO:0000313" key="3">
    <source>
        <dbReference type="Proteomes" id="UP000321797"/>
    </source>
</evidence>
<comment type="caution">
    <text evidence="2">The sequence shown here is derived from an EMBL/GenBank/DDBJ whole genome shotgun (WGS) entry which is preliminary data.</text>
</comment>
<protein>
    <submittedName>
        <fullName evidence="2">Uncharacterized protein</fullName>
    </submittedName>
</protein>
<dbReference type="Proteomes" id="UP000321797">
    <property type="component" value="Unassembled WGS sequence"/>
</dbReference>
<feature type="compositionally biased region" description="Basic and acidic residues" evidence="1">
    <location>
        <begin position="27"/>
        <end position="37"/>
    </location>
</feature>
<sequence>MGGLVQPPPHQQLLRRHATGRIRSWHPHPDGLHHQLNLDHTNPTLETGGLRNGDSPKPSTTVSTEPRKPLSSQTRERPETPGGFRLAHHERFCSSISVK</sequence>
<dbReference type="AlphaFoldDB" id="A0A5C7XMX6"/>
<proteinExistence type="predicted"/>
<accession>A0A5C7XMX6</accession>
<name>A0A5C7XMX6_9MYCO</name>
<gene>
    <name evidence="2" type="ORF">E6Q54_21335</name>
</gene>
<feature type="region of interest" description="Disordered" evidence="1">
    <location>
        <begin position="19"/>
        <end position="99"/>
    </location>
</feature>
<organism evidence="2 3">
    <name type="scientific">Mycolicibacter arupensis</name>
    <dbReference type="NCBI Taxonomy" id="342002"/>
    <lineage>
        <taxon>Bacteria</taxon>
        <taxon>Bacillati</taxon>
        <taxon>Actinomycetota</taxon>
        <taxon>Actinomycetes</taxon>
        <taxon>Mycobacteriales</taxon>
        <taxon>Mycobacteriaceae</taxon>
        <taxon>Mycolicibacter</taxon>
    </lineage>
</organism>
<reference evidence="2 3" key="1">
    <citation type="submission" date="2018-09" db="EMBL/GenBank/DDBJ databases">
        <title>Metagenome Assembled Genomes from an Advanced Water Purification Facility.</title>
        <authorList>
            <person name="Stamps B.W."/>
            <person name="Spear J.R."/>
        </authorList>
    </citation>
    <scope>NUCLEOTIDE SEQUENCE [LARGE SCALE GENOMIC DNA]</scope>
    <source>
        <strain evidence="2">Bin_29_2</strain>
    </source>
</reference>
<evidence type="ECO:0000256" key="1">
    <source>
        <dbReference type="SAM" id="MobiDB-lite"/>
    </source>
</evidence>
<evidence type="ECO:0000313" key="2">
    <source>
        <dbReference type="EMBL" id="TXI50708.1"/>
    </source>
</evidence>
<dbReference type="EMBL" id="SSGD01000156">
    <property type="protein sequence ID" value="TXI50708.1"/>
    <property type="molecule type" value="Genomic_DNA"/>
</dbReference>